<dbReference type="CDD" id="cd18722">
    <property type="entry name" value="PIN_NicB-like"/>
    <property type="match status" value="1"/>
</dbReference>
<reference evidence="2" key="1">
    <citation type="journal article" date="2005" name="Science">
        <title>Life at depth: Photobacterium profundum genome sequence and expression analysis.</title>
        <authorList>
            <person name="Vezzi A."/>
            <person name="Campanaro S."/>
            <person name="D'Angelo M."/>
            <person name="Simonato F."/>
            <person name="Vitulo N."/>
            <person name="Lauro F.M."/>
            <person name="Cestaro A."/>
            <person name="Malacrida G."/>
            <person name="Simionati B."/>
            <person name="Cannata N."/>
            <person name="Romualdi C."/>
            <person name="Bartlett D.H."/>
            <person name="Valle G."/>
        </authorList>
    </citation>
    <scope>NUCLEOTIDE SEQUENCE [LARGE SCALE GENOMIC DNA]</scope>
    <source>
        <strain evidence="2">ATCC BAA-1253 / SS9</strain>
    </source>
</reference>
<keyword evidence="1" id="KW-0614">Plasmid</keyword>
<geneLocation type="plasmid" evidence="1 2">
    <name>pPBPR1</name>
</geneLocation>
<dbReference type="HOGENOM" id="CLU_076076_0_0_6"/>
<dbReference type="Gene3D" id="3.40.50.1010">
    <property type="entry name" value="5'-nuclease"/>
    <property type="match status" value="1"/>
</dbReference>
<evidence type="ECO:0000313" key="2">
    <source>
        <dbReference type="Proteomes" id="UP000000593"/>
    </source>
</evidence>
<accession>Q6LWB9</accession>
<name>Q6LWB9_PHOPR</name>
<dbReference type="eggNOG" id="COG5642">
    <property type="taxonomic scope" value="Bacteria"/>
</dbReference>
<gene>
    <name evidence="1" type="ordered locus">PBPRC0042</name>
</gene>
<sequence length="317" mass="36746">MRTRIYIDGYNFYYGCLKGTPYKWLDLVKLFEEHIIPRSDVRNATLHDDVGIKYFTAEITNKAAADPNSVNDQRSYHHALYLHSENWLKTFKGSYAVDKVEYPKVEHHEAGIEKEPKDCARVKVWKLEEKQSDVNVAIEAVYDAVMDHTLEQIIFVTNDTDIVPALKKIREHNQKSLRSPIKIGLVVPSRENNEYRKPNKSLSNLADWTVKYIKNSELSESQLPCRIAGKKSSAIKPTSWFKHHQKVEEILEILTASDVLKTIPRAWRWLSEPKPEVKCLPILTSTPDQLLDCEKGIEDVLEHVKAFARYMREKNKN</sequence>
<dbReference type="KEGG" id="ppr:PBPRC0042"/>
<organism evidence="1 2">
    <name type="scientific">Photobacterium profundum (strain SS9)</name>
    <dbReference type="NCBI Taxonomy" id="298386"/>
    <lineage>
        <taxon>Bacteria</taxon>
        <taxon>Pseudomonadati</taxon>
        <taxon>Pseudomonadota</taxon>
        <taxon>Gammaproteobacteria</taxon>
        <taxon>Vibrionales</taxon>
        <taxon>Vibrionaceae</taxon>
        <taxon>Photobacterium</taxon>
    </lineage>
</organism>
<evidence type="ECO:0000313" key="1">
    <source>
        <dbReference type="EMBL" id="CAG17980.1"/>
    </source>
</evidence>
<dbReference type="AlphaFoldDB" id="Q6LWB9"/>
<dbReference type="EMBL" id="CR377818">
    <property type="protein sequence ID" value="CAG17980.1"/>
    <property type="molecule type" value="Genomic_DNA"/>
</dbReference>
<proteinExistence type="predicted"/>
<dbReference type="Proteomes" id="UP000000593">
    <property type="component" value="Plasmid pPBPR1"/>
</dbReference>
<protein>
    <submittedName>
        <fullName evidence="1">Uncharacterized protein</fullName>
    </submittedName>
</protein>
<keyword evidence="2" id="KW-1185">Reference proteome</keyword>